<keyword evidence="1" id="KW-0677">Repeat</keyword>
<dbReference type="Pfam" id="PF13857">
    <property type="entry name" value="Ank_5"/>
    <property type="match status" value="1"/>
</dbReference>
<gene>
    <name evidence="4" type="ORF">FEG63_02005</name>
</gene>
<name>A0ABX2JKW6_9MYCO</name>
<reference evidence="4 5" key="1">
    <citation type="submission" date="2019-05" db="EMBL/GenBank/DDBJ databases">
        <title>Mycolicibacterium sphagni ENV482 genome assembly.</title>
        <authorList>
            <person name="Chen W."/>
            <person name="Faulkner N.W."/>
            <person name="Hyman M.R."/>
        </authorList>
    </citation>
    <scope>NUCLEOTIDE SEQUENCE [LARGE SCALE GENOMIC DNA]</scope>
    <source>
        <strain evidence="4 5">ENV482</strain>
    </source>
</reference>
<keyword evidence="5" id="KW-1185">Reference proteome</keyword>
<dbReference type="PANTHER" id="PTHR24189:SF50">
    <property type="entry name" value="ANKYRIN REPEAT AND SOCS BOX PROTEIN 2"/>
    <property type="match status" value="1"/>
</dbReference>
<evidence type="ECO:0000313" key="5">
    <source>
        <dbReference type="Proteomes" id="UP000708347"/>
    </source>
</evidence>
<dbReference type="InterPro" id="IPR002110">
    <property type="entry name" value="Ankyrin_rpt"/>
</dbReference>
<comment type="caution">
    <text evidence="4">The sequence shown here is derived from an EMBL/GenBank/DDBJ whole genome shotgun (WGS) entry which is preliminary data.</text>
</comment>
<dbReference type="SUPFAM" id="SSF48403">
    <property type="entry name" value="Ankyrin repeat"/>
    <property type="match status" value="1"/>
</dbReference>
<dbReference type="PANTHER" id="PTHR24189">
    <property type="entry name" value="MYOTROPHIN"/>
    <property type="match status" value="1"/>
</dbReference>
<feature type="repeat" description="ANK" evidence="3">
    <location>
        <begin position="347"/>
        <end position="379"/>
    </location>
</feature>
<dbReference type="SMART" id="SM00248">
    <property type="entry name" value="ANK"/>
    <property type="match status" value="3"/>
</dbReference>
<dbReference type="Gene3D" id="1.25.40.20">
    <property type="entry name" value="Ankyrin repeat-containing domain"/>
    <property type="match status" value="1"/>
</dbReference>
<dbReference type="RefSeq" id="WP_174396322.1">
    <property type="nucleotide sequence ID" value="NZ_VBSB01000002.1"/>
</dbReference>
<dbReference type="EMBL" id="VBSB01000002">
    <property type="protein sequence ID" value="NTY58326.1"/>
    <property type="molecule type" value="Genomic_DNA"/>
</dbReference>
<proteinExistence type="predicted"/>
<protein>
    <recommendedName>
        <fullName evidence="6">Ankyrin repeat domain-containing protein</fullName>
    </recommendedName>
</protein>
<evidence type="ECO:0000313" key="4">
    <source>
        <dbReference type="EMBL" id="NTY58326.1"/>
    </source>
</evidence>
<dbReference type="Proteomes" id="UP000708347">
    <property type="component" value="Unassembled WGS sequence"/>
</dbReference>
<dbReference type="PROSITE" id="PS50297">
    <property type="entry name" value="ANK_REP_REGION"/>
    <property type="match status" value="1"/>
</dbReference>
<evidence type="ECO:0000256" key="3">
    <source>
        <dbReference type="PROSITE-ProRule" id="PRU00023"/>
    </source>
</evidence>
<dbReference type="InterPro" id="IPR050745">
    <property type="entry name" value="Multifunctional_regulatory"/>
</dbReference>
<organism evidence="4 5">
    <name type="scientific">Mycolicibacterium sphagni</name>
    <dbReference type="NCBI Taxonomy" id="1786"/>
    <lineage>
        <taxon>Bacteria</taxon>
        <taxon>Bacillati</taxon>
        <taxon>Actinomycetota</taxon>
        <taxon>Actinomycetes</taxon>
        <taxon>Mycobacteriales</taxon>
        <taxon>Mycobacteriaceae</taxon>
        <taxon>Mycolicibacterium</taxon>
    </lineage>
</organism>
<dbReference type="InterPro" id="IPR036770">
    <property type="entry name" value="Ankyrin_rpt-contain_sf"/>
</dbReference>
<sequence>MASSLPDNPSLERLRSDARTLQRGAIAGDAKALQTVRRYHPRSDIALGSGRFRLHDAQLTVARGYGFSGWPALVGYLAVAEELAVDPSGITEDELAAADRFCSLSSLRYDHSDAPPRWQAAAELIESNPDVPQHHVWAAASAADPAALTSHLEARPDLATTPGGPFGWVPLLYLCYSRVPLPRNKDDVLAAAVVLLDAGADPDSGYLWRAMATPFTALTGVFGEGEQGPGRQPRHPFALALAVLLLQHGAHPVDQQTLYNRMFRADDSHLELLFRHGLADAGPSLWERRLGEAMETRAQMWQRQIDWAAEHGFADRLALLARHGIDIGHADLVEPEFPDDPNVRDGDGATPLHHAAWSGDLNLMRRLLEAGADPTLVDHRYGTTPLGWAQHAYQTEAAAYLGSWQTRTL</sequence>
<dbReference type="PROSITE" id="PS50088">
    <property type="entry name" value="ANK_REPEAT"/>
    <property type="match status" value="1"/>
</dbReference>
<keyword evidence="2 3" id="KW-0040">ANK repeat</keyword>
<evidence type="ECO:0000256" key="1">
    <source>
        <dbReference type="ARBA" id="ARBA00022737"/>
    </source>
</evidence>
<evidence type="ECO:0000256" key="2">
    <source>
        <dbReference type="ARBA" id="ARBA00023043"/>
    </source>
</evidence>
<accession>A0ABX2JKW6</accession>
<evidence type="ECO:0008006" key="6">
    <source>
        <dbReference type="Google" id="ProtNLM"/>
    </source>
</evidence>